<evidence type="ECO:0000313" key="3">
    <source>
        <dbReference type="Proteomes" id="UP000091979"/>
    </source>
</evidence>
<comment type="caution">
    <text evidence="2">The sequence shown here is derived from an EMBL/GenBank/DDBJ whole genome shotgun (WGS) entry which is preliminary data.</text>
</comment>
<dbReference type="AlphaFoldDB" id="A0A1B7XDN4"/>
<keyword evidence="1" id="KW-0812">Transmembrane</keyword>
<organism evidence="2 3">
    <name type="scientific">Halodesulfovibrio spirochaetisodalis</name>
    <dbReference type="NCBI Taxonomy" id="1560234"/>
    <lineage>
        <taxon>Bacteria</taxon>
        <taxon>Pseudomonadati</taxon>
        <taxon>Thermodesulfobacteriota</taxon>
        <taxon>Desulfovibrionia</taxon>
        <taxon>Desulfovibrionales</taxon>
        <taxon>Desulfovibrionaceae</taxon>
        <taxon>Halodesulfovibrio</taxon>
    </lineage>
</organism>
<dbReference type="RefSeq" id="WP_066854450.1">
    <property type="nucleotide sequence ID" value="NZ_JXMS01000011.1"/>
</dbReference>
<protein>
    <submittedName>
        <fullName evidence="2">Uncharacterized protein</fullName>
    </submittedName>
</protein>
<dbReference type="EMBL" id="JXMS01000011">
    <property type="protein sequence ID" value="OBQ52156.1"/>
    <property type="molecule type" value="Genomic_DNA"/>
</dbReference>
<dbReference type="OrthoDB" id="5471546at2"/>
<feature type="transmembrane region" description="Helical" evidence="1">
    <location>
        <begin position="126"/>
        <end position="147"/>
    </location>
</feature>
<feature type="transmembrane region" description="Helical" evidence="1">
    <location>
        <begin position="224"/>
        <end position="248"/>
    </location>
</feature>
<feature type="transmembrane region" description="Helical" evidence="1">
    <location>
        <begin position="56"/>
        <end position="80"/>
    </location>
</feature>
<gene>
    <name evidence="2" type="ORF">SP90_08255</name>
</gene>
<feature type="transmembrane region" description="Helical" evidence="1">
    <location>
        <begin position="268"/>
        <end position="289"/>
    </location>
</feature>
<keyword evidence="1" id="KW-1133">Transmembrane helix</keyword>
<name>A0A1B7XDN4_9BACT</name>
<feature type="transmembrane region" description="Helical" evidence="1">
    <location>
        <begin position="92"/>
        <end position="114"/>
    </location>
</feature>
<accession>A0A1B7XDN4</accession>
<feature type="transmembrane region" description="Helical" evidence="1">
    <location>
        <begin position="15"/>
        <end position="36"/>
    </location>
</feature>
<feature type="transmembrane region" description="Helical" evidence="1">
    <location>
        <begin position="296"/>
        <end position="320"/>
    </location>
</feature>
<keyword evidence="3" id="KW-1185">Reference proteome</keyword>
<dbReference type="Proteomes" id="UP000091979">
    <property type="component" value="Unassembled WGS sequence"/>
</dbReference>
<feature type="transmembrane region" description="Helical" evidence="1">
    <location>
        <begin position="179"/>
        <end position="203"/>
    </location>
</feature>
<evidence type="ECO:0000256" key="1">
    <source>
        <dbReference type="SAM" id="Phobius"/>
    </source>
</evidence>
<keyword evidence="1" id="KW-0472">Membrane</keyword>
<reference evidence="2 3" key="1">
    <citation type="submission" date="2015-01" db="EMBL/GenBank/DDBJ databases">
        <title>Desulfovibrio sp. JC271 draft genome sequence.</title>
        <authorList>
            <person name="Shivani Y."/>
            <person name="Subhash Y."/>
            <person name="Sasikala C."/>
            <person name="Ramana C.V."/>
        </authorList>
    </citation>
    <scope>NUCLEOTIDE SEQUENCE [LARGE SCALE GENOMIC DNA]</scope>
    <source>
        <strain evidence="2 3">JC271</strain>
    </source>
</reference>
<evidence type="ECO:0000313" key="2">
    <source>
        <dbReference type="EMBL" id="OBQ52156.1"/>
    </source>
</evidence>
<sequence length="332" mass="35919">MNWLLYDPQYLGMRLAGMLVIMTLFAVPSLPLISAISQSIAKSQKKSFYDKFGKQLTRMCLIYGGLAFAALGVATARYLTIDPTVLQGPYQLPLIAAACVSVLAAAVVTMYLMVWKTMRKQKGAHMTLGLVSSVLLFAAVTCLAIVANCLLDPAHPLPAVATPVEVLIALITTANTTSFIFFLAIGFLMGLTLCGAFSQVYLLARRDKDDFGRDYYKFAMPYAAKWAICGAVLQLAASVTLLDVTVFIDIISTNVPADLMQNPAFVAWAFTLGLPVFACILWTFIVLSAAPMRRKVSIYCAAIIVIIANISLLTIGYIGLFMPMALQPAVGQ</sequence>
<dbReference type="PATRIC" id="fig|1560234.3.peg.473"/>
<proteinExistence type="predicted"/>